<reference evidence="3" key="2">
    <citation type="journal article" date="2017" name="Nat. Plants">
        <title>The Aegilops tauschii genome reveals multiple impacts of transposons.</title>
        <authorList>
            <person name="Zhao G."/>
            <person name="Zou C."/>
            <person name="Li K."/>
            <person name="Wang K."/>
            <person name="Li T."/>
            <person name="Gao L."/>
            <person name="Zhang X."/>
            <person name="Wang H."/>
            <person name="Yang Z."/>
            <person name="Liu X."/>
            <person name="Jiang W."/>
            <person name="Mao L."/>
            <person name="Kong X."/>
            <person name="Jiao Y."/>
            <person name="Jia J."/>
        </authorList>
    </citation>
    <scope>NUCLEOTIDE SEQUENCE [LARGE SCALE GENOMIC DNA]</scope>
    <source>
        <strain evidence="3">cv. AL8/78</strain>
    </source>
</reference>
<reference evidence="2" key="3">
    <citation type="journal article" date="2017" name="Nature">
        <title>Genome sequence of the progenitor of the wheat D genome Aegilops tauschii.</title>
        <authorList>
            <person name="Luo M.C."/>
            <person name="Gu Y.Q."/>
            <person name="Puiu D."/>
            <person name="Wang H."/>
            <person name="Twardziok S.O."/>
            <person name="Deal K.R."/>
            <person name="Huo N."/>
            <person name="Zhu T."/>
            <person name="Wang L."/>
            <person name="Wang Y."/>
            <person name="McGuire P.E."/>
            <person name="Liu S."/>
            <person name="Long H."/>
            <person name="Ramasamy R.K."/>
            <person name="Rodriguez J.C."/>
            <person name="Van S.L."/>
            <person name="Yuan L."/>
            <person name="Wang Z."/>
            <person name="Xia Z."/>
            <person name="Xiao L."/>
            <person name="Anderson O.D."/>
            <person name="Ouyang S."/>
            <person name="Liang Y."/>
            <person name="Zimin A.V."/>
            <person name="Pertea G."/>
            <person name="Qi P."/>
            <person name="Bennetzen J.L."/>
            <person name="Dai X."/>
            <person name="Dawson M.W."/>
            <person name="Muller H.G."/>
            <person name="Kugler K."/>
            <person name="Rivarola-Duarte L."/>
            <person name="Spannagl M."/>
            <person name="Mayer K.F.X."/>
            <person name="Lu F.H."/>
            <person name="Bevan M.W."/>
            <person name="Leroy P."/>
            <person name="Li P."/>
            <person name="You F.M."/>
            <person name="Sun Q."/>
            <person name="Liu Z."/>
            <person name="Lyons E."/>
            <person name="Wicker T."/>
            <person name="Salzberg S.L."/>
            <person name="Devos K.M."/>
            <person name="Dvorak J."/>
        </authorList>
    </citation>
    <scope>NUCLEOTIDE SEQUENCE [LARGE SCALE GENOMIC DNA]</scope>
    <source>
        <strain evidence="2">cv. AL8/78</strain>
    </source>
</reference>
<keyword evidence="3" id="KW-1185">Reference proteome</keyword>
<name>A0A453PJW4_AEGTS</name>
<dbReference type="Proteomes" id="UP000015105">
    <property type="component" value="Chromosome 6D"/>
</dbReference>
<protein>
    <submittedName>
        <fullName evidence="2">Uncharacterized protein</fullName>
    </submittedName>
</protein>
<feature type="compositionally biased region" description="Polar residues" evidence="1">
    <location>
        <begin position="40"/>
        <end position="52"/>
    </location>
</feature>
<reference evidence="3" key="1">
    <citation type="journal article" date="2014" name="Science">
        <title>Ancient hybridizations among the ancestral genomes of bread wheat.</title>
        <authorList>
            <consortium name="International Wheat Genome Sequencing Consortium,"/>
            <person name="Marcussen T."/>
            <person name="Sandve S.R."/>
            <person name="Heier L."/>
            <person name="Spannagl M."/>
            <person name="Pfeifer M."/>
            <person name="Jakobsen K.S."/>
            <person name="Wulff B.B."/>
            <person name="Steuernagel B."/>
            <person name="Mayer K.F."/>
            <person name="Olsen O.A."/>
        </authorList>
    </citation>
    <scope>NUCLEOTIDE SEQUENCE [LARGE SCALE GENOMIC DNA]</scope>
    <source>
        <strain evidence="3">cv. AL8/78</strain>
    </source>
</reference>
<evidence type="ECO:0000313" key="2">
    <source>
        <dbReference type="EnsemblPlants" id="AET6Gv20759300.1"/>
    </source>
</evidence>
<organism evidence="2 3">
    <name type="scientific">Aegilops tauschii subsp. strangulata</name>
    <name type="common">Goatgrass</name>
    <dbReference type="NCBI Taxonomy" id="200361"/>
    <lineage>
        <taxon>Eukaryota</taxon>
        <taxon>Viridiplantae</taxon>
        <taxon>Streptophyta</taxon>
        <taxon>Embryophyta</taxon>
        <taxon>Tracheophyta</taxon>
        <taxon>Spermatophyta</taxon>
        <taxon>Magnoliopsida</taxon>
        <taxon>Liliopsida</taxon>
        <taxon>Poales</taxon>
        <taxon>Poaceae</taxon>
        <taxon>BOP clade</taxon>
        <taxon>Pooideae</taxon>
        <taxon>Triticodae</taxon>
        <taxon>Triticeae</taxon>
        <taxon>Triticinae</taxon>
        <taxon>Aegilops</taxon>
    </lineage>
</organism>
<evidence type="ECO:0000256" key="1">
    <source>
        <dbReference type="SAM" id="MobiDB-lite"/>
    </source>
</evidence>
<evidence type="ECO:0000313" key="3">
    <source>
        <dbReference type="Proteomes" id="UP000015105"/>
    </source>
</evidence>
<feature type="compositionally biased region" description="Basic and acidic residues" evidence="1">
    <location>
        <begin position="190"/>
        <end position="200"/>
    </location>
</feature>
<feature type="region of interest" description="Disordered" evidence="1">
    <location>
        <begin position="150"/>
        <end position="200"/>
    </location>
</feature>
<sequence length="200" mass="22266">MKNRAKTGTIRAKPTPKIDIQGKAHPHRQHVDLQPDNAAPTLTENSEEQNQVKVGATEDRRTGHSQPVIVYHRALPPQLRLHSNKQTEAIPRTRRRRAVYRNHCRVADIAPTIIVTTKAWSPQRSSRAAAPTSTALSRLAHSTGIAFRGRCPDIPPLPSSSNAAQPSCPQPTLLRATARRPRTPHHIRGRRPDIKSDRPL</sequence>
<accession>A0A453PJW4</accession>
<reference evidence="2" key="4">
    <citation type="submission" date="2019-03" db="UniProtKB">
        <authorList>
            <consortium name="EnsemblPlants"/>
        </authorList>
    </citation>
    <scope>IDENTIFICATION</scope>
</reference>
<proteinExistence type="predicted"/>
<feature type="region of interest" description="Disordered" evidence="1">
    <location>
        <begin position="1"/>
        <end position="63"/>
    </location>
</feature>
<reference evidence="2" key="5">
    <citation type="journal article" date="2021" name="G3 (Bethesda)">
        <title>Aegilops tauschii genome assembly Aet v5.0 features greater sequence contiguity and improved annotation.</title>
        <authorList>
            <person name="Wang L."/>
            <person name="Zhu T."/>
            <person name="Rodriguez J.C."/>
            <person name="Deal K.R."/>
            <person name="Dubcovsky J."/>
            <person name="McGuire P.E."/>
            <person name="Lux T."/>
            <person name="Spannagl M."/>
            <person name="Mayer K.F.X."/>
            <person name="Baldrich P."/>
            <person name="Meyers B.C."/>
            <person name="Huo N."/>
            <person name="Gu Y.Q."/>
            <person name="Zhou H."/>
            <person name="Devos K.M."/>
            <person name="Bennetzen J.L."/>
            <person name="Unver T."/>
            <person name="Budak H."/>
            <person name="Gulick P.J."/>
            <person name="Galiba G."/>
            <person name="Kalapos B."/>
            <person name="Nelson D.R."/>
            <person name="Li P."/>
            <person name="You F.M."/>
            <person name="Luo M.C."/>
            <person name="Dvorak J."/>
        </authorList>
    </citation>
    <scope>NUCLEOTIDE SEQUENCE [LARGE SCALE GENOMIC DNA]</scope>
    <source>
        <strain evidence="2">cv. AL8/78</strain>
    </source>
</reference>
<feature type="compositionally biased region" description="Basic residues" evidence="1">
    <location>
        <begin position="177"/>
        <end position="189"/>
    </location>
</feature>
<dbReference type="EnsemblPlants" id="AET6Gv20759300.1">
    <property type="protein sequence ID" value="AET6Gv20759300.1"/>
    <property type="gene ID" value="AET6Gv20759300"/>
</dbReference>
<dbReference type="Gramene" id="AET6Gv20759300.1">
    <property type="protein sequence ID" value="AET6Gv20759300.1"/>
    <property type="gene ID" value="AET6Gv20759300"/>
</dbReference>
<dbReference type="AlphaFoldDB" id="A0A453PJW4"/>